<protein>
    <recommendedName>
        <fullName evidence="1">IrrE N-terminal-like domain-containing protein</fullName>
    </recommendedName>
</protein>
<dbReference type="InterPro" id="IPR010359">
    <property type="entry name" value="IrrE_HExxH"/>
</dbReference>
<evidence type="ECO:0000313" key="3">
    <source>
        <dbReference type="Proteomes" id="UP000318538"/>
    </source>
</evidence>
<proteinExistence type="predicted"/>
<dbReference type="RefSeq" id="WP_145175548.1">
    <property type="nucleotide sequence ID" value="NZ_CP036525.1"/>
</dbReference>
<dbReference type="PANTHER" id="PTHR43236">
    <property type="entry name" value="ANTITOXIN HIGA1"/>
    <property type="match status" value="1"/>
</dbReference>
<dbReference type="PANTHER" id="PTHR43236:SF1">
    <property type="entry name" value="BLL7220 PROTEIN"/>
    <property type="match status" value="1"/>
</dbReference>
<gene>
    <name evidence="2" type="ORF">K227x_59300</name>
</gene>
<reference evidence="2 3" key="1">
    <citation type="submission" date="2019-02" db="EMBL/GenBank/DDBJ databases">
        <title>Deep-cultivation of Planctomycetes and their phenomic and genomic characterization uncovers novel biology.</title>
        <authorList>
            <person name="Wiegand S."/>
            <person name="Jogler M."/>
            <person name="Boedeker C."/>
            <person name="Pinto D."/>
            <person name="Vollmers J."/>
            <person name="Rivas-Marin E."/>
            <person name="Kohn T."/>
            <person name="Peeters S.H."/>
            <person name="Heuer A."/>
            <person name="Rast P."/>
            <person name="Oberbeckmann S."/>
            <person name="Bunk B."/>
            <person name="Jeske O."/>
            <person name="Meyerdierks A."/>
            <person name="Storesund J.E."/>
            <person name="Kallscheuer N."/>
            <person name="Luecker S."/>
            <person name="Lage O.M."/>
            <person name="Pohl T."/>
            <person name="Merkel B.J."/>
            <person name="Hornburger P."/>
            <person name="Mueller R.-W."/>
            <person name="Bruemmer F."/>
            <person name="Labrenz M."/>
            <person name="Spormann A.M."/>
            <person name="Op den Camp H."/>
            <person name="Overmann J."/>
            <person name="Amann R."/>
            <person name="Jetten M.S.M."/>
            <person name="Mascher T."/>
            <person name="Medema M.H."/>
            <person name="Devos D.P."/>
            <person name="Kaster A.-K."/>
            <person name="Ovreas L."/>
            <person name="Rohde M."/>
            <person name="Galperin M.Y."/>
            <person name="Jogler C."/>
        </authorList>
    </citation>
    <scope>NUCLEOTIDE SEQUENCE [LARGE SCALE GENOMIC DNA]</scope>
    <source>
        <strain evidence="2 3">K22_7</strain>
    </source>
</reference>
<dbReference type="KEGG" id="rlc:K227x_59300"/>
<feature type="domain" description="IrrE N-terminal-like" evidence="1">
    <location>
        <begin position="71"/>
        <end position="139"/>
    </location>
</feature>
<evidence type="ECO:0000313" key="2">
    <source>
        <dbReference type="EMBL" id="QDT07503.1"/>
    </source>
</evidence>
<keyword evidence="3" id="KW-1185">Reference proteome</keyword>
<organism evidence="2 3">
    <name type="scientific">Rubripirellula lacrimiformis</name>
    <dbReference type="NCBI Taxonomy" id="1930273"/>
    <lineage>
        <taxon>Bacteria</taxon>
        <taxon>Pseudomonadati</taxon>
        <taxon>Planctomycetota</taxon>
        <taxon>Planctomycetia</taxon>
        <taxon>Pirellulales</taxon>
        <taxon>Pirellulaceae</taxon>
        <taxon>Rubripirellula</taxon>
    </lineage>
</organism>
<evidence type="ECO:0000259" key="1">
    <source>
        <dbReference type="Pfam" id="PF06114"/>
    </source>
</evidence>
<dbReference type="Proteomes" id="UP000318538">
    <property type="component" value="Chromosome"/>
</dbReference>
<dbReference type="OrthoDB" id="581382at2"/>
<dbReference type="InterPro" id="IPR052345">
    <property type="entry name" value="Rad_response_metalloprotease"/>
</dbReference>
<accession>A0A517NKD7</accession>
<dbReference type="Pfam" id="PF06114">
    <property type="entry name" value="Peptidase_M78"/>
    <property type="match status" value="1"/>
</dbReference>
<dbReference type="AlphaFoldDB" id="A0A517NKD7"/>
<dbReference type="Gene3D" id="1.10.10.2910">
    <property type="match status" value="1"/>
</dbReference>
<sequence length="265" mass="29899">MPTQASDLSREVLETHEMMSLPVDPFAIAGIEEIELAPGKYTDGFDARIEFIPEATRFAIYYRPPGSGRPRGRVNFSIAHELGHFYLPHHREQLLRGEMHNSTSNFRSAAEQEREADEFAANLLMPRDLFIAEVGRFRQRVCTLNELSELSSERLGTSLTSTVRRYCQCDIEPCIAVFSRNGVVQWAMPSADMKVMGMGYVPFKEPVPRDSKTREAFQTDEVGTAVDGRVMATTWFENPAVECVWEDVIILGRTGFAITLLTPDE</sequence>
<dbReference type="EMBL" id="CP036525">
    <property type="protein sequence ID" value="QDT07503.1"/>
    <property type="molecule type" value="Genomic_DNA"/>
</dbReference>
<name>A0A517NKD7_9BACT</name>